<dbReference type="Proteomes" id="UP000799324">
    <property type="component" value="Unassembled WGS sequence"/>
</dbReference>
<name>A0A6A6T7L4_9PLEO</name>
<evidence type="ECO:0000313" key="2">
    <source>
        <dbReference type="Proteomes" id="UP000799324"/>
    </source>
</evidence>
<protein>
    <submittedName>
        <fullName evidence="1">Uncharacterized protein</fullName>
    </submittedName>
</protein>
<gene>
    <name evidence="1" type="ORF">K491DRAFT_716379</name>
</gene>
<keyword evidence="2" id="KW-1185">Reference proteome</keyword>
<dbReference type="AlphaFoldDB" id="A0A6A6T7L4"/>
<organism evidence="1 2">
    <name type="scientific">Lophiostoma macrostomum CBS 122681</name>
    <dbReference type="NCBI Taxonomy" id="1314788"/>
    <lineage>
        <taxon>Eukaryota</taxon>
        <taxon>Fungi</taxon>
        <taxon>Dikarya</taxon>
        <taxon>Ascomycota</taxon>
        <taxon>Pezizomycotina</taxon>
        <taxon>Dothideomycetes</taxon>
        <taxon>Pleosporomycetidae</taxon>
        <taxon>Pleosporales</taxon>
        <taxon>Lophiostomataceae</taxon>
        <taxon>Lophiostoma</taxon>
    </lineage>
</organism>
<sequence length="290" mass="32840">MVEIGRISKLVVPKTPVELRERVIAENPPCTCDGCHPESYTCEKSHGTIELSEGEKNRFGHACLSSHLLNPDTWESCQACDLANKCIEYFDRDSDQLNELQIRAINRFHMYWNSWGHRLNWTDGPRAVGKREMEKLLQIINELFFFAAIPNLEFWWVEEFGDEMLGACATRPESQVNIIKMNTTAYDEGWKDHPQARQLDRLSTLLHEALHAYLNTHSCKSCSRFGDNMGNGGHGMAWTLVAAKLEAAVPRLLGVPVRLGVFCAIQDHIGETRKLPSHCDLARCGFLPTS</sequence>
<reference evidence="1" key="1">
    <citation type="journal article" date="2020" name="Stud. Mycol.">
        <title>101 Dothideomycetes genomes: a test case for predicting lifestyles and emergence of pathogens.</title>
        <authorList>
            <person name="Haridas S."/>
            <person name="Albert R."/>
            <person name="Binder M."/>
            <person name="Bloem J."/>
            <person name="Labutti K."/>
            <person name="Salamov A."/>
            <person name="Andreopoulos B."/>
            <person name="Baker S."/>
            <person name="Barry K."/>
            <person name="Bills G."/>
            <person name="Bluhm B."/>
            <person name="Cannon C."/>
            <person name="Castanera R."/>
            <person name="Culley D."/>
            <person name="Daum C."/>
            <person name="Ezra D."/>
            <person name="Gonzalez J."/>
            <person name="Henrissat B."/>
            <person name="Kuo A."/>
            <person name="Liang C."/>
            <person name="Lipzen A."/>
            <person name="Lutzoni F."/>
            <person name="Magnuson J."/>
            <person name="Mondo S."/>
            <person name="Nolan M."/>
            <person name="Ohm R."/>
            <person name="Pangilinan J."/>
            <person name="Park H.-J."/>
            <person name="Ramirez L."/>
            <person name="Alfaro M."/>
            <person name="Sun H."/>
            <person name="Tritt A."/>
            <person name="Yoshinaga Y."/>
            <person name="Zwiers L.-H."/>
            <person name="Turgeon B."/>
            <person name="Goodwin S."/>
            <person name="Spatafora J."/>
            <person name="Crous P."/>
            <person name="Grigoriev I."/>
        </authorList>
    </citation>
    <scope>NUCLEOTIDE SEQUENCE</scope>
    <source>
        <strain evidence="1">CBS 122681</strain>
    </source>
</reference>
<proteinExistence type="predicted"/>
<accession>A0A6A6T7L4</accession>
<dbReference type="OrthoDB" id="3799884at2759"/>
<dbReference type="EMBL" id="MU004351">
    <property type="protein sequence ID" value="KAF2655297.1"/>
    <property type="molecule type" value="Genomic_DNA"/>
</dbReference>
<evidence type="ECO:0000313" key="1">
    <source>
        <dbReference type="EMBL" id="KAF2655297.1"/>
    </source>
</evidence>